<feature type="transmembrane region" description="Helical" evidence="7">
    <location>
        <begin position="180"/>
        <end position="202"/>
    </location>
</feature>
<gene>
    <name evidence="9" type="ORF">PaecuDRAFT_3443</name>
</gene>
<dbReference type="SUPFAM" id="SSF161098">
    <property type="entry name" value="MetI-like"/>
    <property type="match status" value="1"/>
</dbReference>
<feature type="transmembrane region" description="Helical" evidence="7">
    <location>
        <begin position="12"/>
        <end position="35"/>
    </location>
</feature>
<feature type="transmembrane region" description="Helical" evidence="7">
    <location>
        <begin position="140"/>
        <end position="159"/>
    </location>
</feature>
<evidence type="ECO:0000259" key="8">
    <source>
        <dbReference type="PROSITE" id="PS50928"/>
    </source>
</evidence>
<reference evidence="9 10" key="1">
    <citation type="submission" date="2010-07" db="EMBL/GenBank/DDBJ databases">
        <title>The draft genome of Paenibacillus curdlanolyticus YK9.</title>
        <authorList>
            <consortium name="US DOE Joint Genome Institute (JGI-PGF)"/>
            <person name="Lucas S."/>
            <person name="Copeland A."/>
            <person name="Lapidus A."/>
            <person name="Cheng J.-F."/>
            <person name="Bruce D."/>
            <person name="Goodwin L."/>
            <person name="Pitluck S."/>
            <person name="Land M.L."/>
            <person name="Hauser L."/>
            <person name="Chang Y.-J."/>
            <person name="Jeffries C."/>
            <person name="Anderson I.J."/>
            <person name="Johnson E."/>
            <person name="Loganathan U."/>
            <person name="Mulhopadhyay B."/>
            <person name="Kyrpides N."/>
            <person name="Woyke T.J."/>
        </authorList>
    </citation>
    <scope>NUCLEOTIDE SEQUENCE [LARGE SCALE GENOMIC DNA]</scope>
    <source>
        <strain evidence="9 10">YK9</strain>
    </source>
</reference>
<keyword evidence="10" id="KW-1185">Reference proteome</keyword>
<dbReference type="eggNOG" id="COG0395">
    <property type="taxonomic scope" value="Bacteria"/>
</dbReference>
<dbReference type="GO" id="GO:0005886">
    <property type="term" value="C:plasma membrane"/>
    <property type="evidence" value="ECO:0007669"/>
    <property type="project" value="UniProtKB-SubCell"/>
</dbReference>
<protein>
    <submittedName>
        <fullName evidence="9">Binding-protein-dependent transport systems inner membrane component</fullName>
    </submittedName>
</protein>
<keyword evidence="3" id="KW-1003">Cell membrane</keyword>
<keyword evidence="6 7" id="KW-0472">Membrane</keyword>
<keyword evidence="5 7" id="KW-1133">Transmembrane helix</keyword>
<dbReference type="STRING" id="717606.PaecuDRAFT_3443"/>
<proteinExistence type="inferred from homology"/>
<dbReference type="RefSeq" id="WP_006039431.1">
    <property type="nucleotide sequence ID" value="NZ_AEDD01000009.1"/>
</dbReference>
<dbReference type="PANTHER" id="PTHR43744">
    <property type="entry name" value="ABC TRANSPORTER PERMEASE PROTEIN MG189-RELATED-RELATED"/>
    <property type="match status" value="1"/>
</dbReference>
<evidence type="ECO:0000256" key="4">
    <source>
        <dbReference type="ARBA" id="ARBA00022692"/>
    </source>
</evidence>
<evidence type="ECO:0000313" key="9">
    <source>
        <dbReference type="EMBL" id="EFM09940.1"/>
    </source>
</evidence>
<evidence type="ECO:0000256" key="5">
    <source>
        <dbReference type="ARBA" id="ARBA00022989"/>
    </source>
</evidence>
<name>E0ICQ4_9BACL</name>
<comment type="similarity">
    <text evidence="7">Belongs to the binding-protein-dependent transport system permease family.</text>
</comment>
<dbReference type="Gene3D" id="1.10.3720.10">
    <property type="entry name" value="MetI-like"/>
    <property type="match status" value="1"/>
</dbReference>
<evidence type="ECO:0000256" key="1">
    <source>
        <dbReference type="ARBA" id="ARBA00004651"/>
    </source>
</evidence>
<evidence type="ECO:0000313" key="10">
    <source>
        <dbReference type="Proteomes" id="UP000005387"/>
    </source>
</evidence>
<dbReference type="CDD" id="cd06261">
    <property type="entry name" value="TM_PBP2"/>
    <property type="match status" value="1"/>
</dbReference>
<feature type="transmembrane region" description="Helical" evidence="7">
    <location>
        <begin position="76"/>
        <end position="96"/>
    </location>
</feature>
<dbReference type="EMBL" id="AEDD01000009">
    <property type="protein sequence ID" value="EFM09940.1"/>
    <property type="molecule type" value="Genomic_DNA"/>
</dbReference>
<dbReference type="Pfam" id="PF00528">
    <property type="entry name" value="BPD_transp_1"/>
    <property type="match status" value="1"/>
</dbReference>
<evidence type="ECO:0000256" key="7">
    <source>
        <dbReference type="RuleBase" id="RU363032"/>
    </source>
</evidence>
<dbReference type="InterPro" id="IPR000515">
    <property type="entry name" value="MetI-like"/>
</dbReference>
<dbReference type="Proteomes" id="UP000005387">
    <property type="component" value="Unassembled WGS sequence"/>
</dbReference>
<dbReference type="AlphaFoldDB" id="E0ICQ4"/>
<evidence type="ECO:0000256" key="2">
    <source>
        <dbReference type="ARBA" id="ARBA00022448"/>
    </source>
</evidence>
<accession>E0ICQ4</accession>
<comment type="subcellular location">
    <subcellularLocation>
        <location evidence="1 7">Cell membrane</location>
        <topology evidence="1 7">Multi-pass membrane protein</topology>
    </subcellularLocation>
</comment>
<keyword evidence="4 7" id="KW-0812">Transmembrane</keyword>
<dbReference type="PROSITE" id="PS50928">
    <property type="entry name" value="ABC_TM1"/>
    <property type="match status" value="1"/>
</dbReference>
<evidence type="ECO:0000256" key="6">
    <source>
        <dbReference type="ARBA" id="ARBA00023136"/>
    </source>
</evidence>
<dbReference type="OrthoDB" id="9794684at2"/>
<keyword evidence="2 7" id="KW-0813">Transport</keyword>
<dbReference type="PANTHER" id="PTHR43744:SF3">
    <property type="entry name" value="LACTOSE TRANSPORT SYSTEM PERMEASE PROTEIN LACG"/>
    <property type="match status" value="1"/>
</dbReference>
<sequence>MTKANPIWIGMKYISLLIAVFVVLYPPYIIVANAFKTPDEYLTKSTMSLPDSFVHFSNFADAFSQADMGRAFGNTIIIVCVTLLLNVLIGASFCYAVTRFKFKLQGPLVGLFLFATIIPQITTQVINFKTIQGLGLTNHLMGPTLLYVGADILQIYIYMQFIRNIPYDLDEAAMMEGASLFKIFYVVILPLLGPATATIIILKTISIYNDMFTPFLYLTKPELVVVSTSLMRFFGSNSGNWQMVSAAILIIMIPTAVMFVFLQRYIFAGVTQGAVK</sequence>
<dbReference type="GO" id="GO:0055085">
    <property type="term" value="P:transmembrane transport"/>
    <property type="evidence" value="ECO:0007669"/>
    <property type="project" value="InterPro"/>
</dbReference>
<organism evidence="9 10">
    <name type="scientific">Paenibacillus curdlanolyticus YK9</name>
    <dbReference type="NCBI Taxonomy" id="717606"/>
    <lineage>
        <taxon>Bacteria</taxon>
        <taxon>Bacillati</taxon>
        <taxon>Bacillota</taxon>
        <taxon>Bacilli</taxon>
        <taxon>Bacillales</taxon>
        <taxon>Paenibacillaceae</taxon>
        <taxon>Paenibacillus</taxon>
    </lineage>
</organism>
<feature type="domain" description="ABC transmembrane type-1" evidence="8">
    <location>
        <begin position="72"/>
        <end position="262"/>
    </location>
</feature>
<evidence type="ECO:0000256" key="3">
    <source>
        <dbReference type="ARBA" id="ARBA00022475"/>
    </source>
</evidence>
<feature type="transmembrane region" description="Helical" evidence="7">
    <location>
        <begin position="241"/>
        <end position="262"/>
    </location>
</feature>
<dbReference type="InterPro" id="IPR035906">
    <property type="entry name" value="MetI-like_sf"/>
</dbReference>
<feature type="transmembrane region" description="Helical" evidence="7">
    <location>
        <begin position="108"/>
        <end position="128"/>
    </location>
</feature>